<protein>
    <recommendedName>
        <fullName evidence="6">AAA+ ATPase domain-containing protein</fullName>
    </recommendedName>
</protein>
<evidence type="ECO:0000313" key="4">
    <source>
        <dbReference type="EMBL" id="VIP01210.1"/>
    </source>
</evidence>
<dbReference type="PANTHER" id="PTHR43581:SF4">
    <property type="entry name" value="ATP_GTP PHOSPHATASE"/>
    <property type="match status" value="1"/>
</dbReference>
<dbReference type="InterPro" id="IPR041685">
    <property type="entry name" value="AAA_GajA/Old/RecF-like"/>
</dbReference>
<proteinExistence type="predicted"/>
<dbReference type="InParanoid" id="A0A6C2YI51"/>
<dbReference type="InterPro" id="IPR027417">
    <property type="entry name" value="P-loop_NTPase"/>
</dbReference>
<dbReference type="InterPro" id="IPR051396">
    <property type="entry name" value="Bact_Antivir_Def_Nuclease"/>
</dbReference>
<dbReference type="KEGG" id="tim:GMBLW1_27500"/>
<feature type="domain" description="ATPase AAA-type core" evidence="3">
    <location>
        <begin position="213"/>
        <end position="294"/>
    </location>
</feature>
<dbReference type="PANTHER" id="PTHR43581">
    <property type="entry name" value="ATP/GTP PHOSPHATASE"/>
    <property type="match status" value="1"/>
</dbReference>
<evidence type="ECO:0008006" key="6">
    <source>
        <dbReference type="Google" id="ProtNLM"/>
    </source>
</evidence>
<accession>A0A6C2YI51</accession>
<dbReference type="GO" id="GO:0016887">
    <property type="term" value="F:ATP hydrolysis activity"/>
    <property type="evidence" value="ECO:0007669"/>
    <property type="project" value="InterPro"/>
</dbReference>
<evidence type="ECO:0000256" key="1">
    <source>
        <dbReference type="SAM" id="MobiDB-lite"/>
    </source>
</evidence>
<dbReference type="Proteomes" id="UP000464378">
    <property type="component" value="Chromosome"/>
</dbReference>
<feature type="region of interest" description="Disordered" evidence="1">
    <location>
        <begin position="343"/>
        <end position="369"/>
    </location>
</feature>
<dbReference type="InterPro" id="IPR014555">
    <property type="entry name" value="RecF-like"/>
</dbReference>
<organism evidence="4">
    <name type="scientific">Tuwongella immobilis</name>
    <dbReference type="NCBI Taxonomy" id="692036"/>
    <lineage>
        <taxon>Bacteria</taxon>
        <taxon>Pseudomonadati</taxon>
        <taxon>Planctomycetota</taxon>
        <taxon>Planctomycetia</taxon>
        <taxon>Gemmatales</taxon>
        <taxon>Gemmataceae</taxon>
        <taxon>Tuwongella</taxon>
    </lineage>
</organism>
<gene>
    <name evidence="4" type="ORF">GMBLW1_27500</name>
</gene>
<dbReference type="EMBL" id="LR586016">
    <property type="protein sequence ID" value="VIP01210.1"/>
    <property type="molecule type" value="Genomic_DNA"/>
</dbReference>
<dbReference type="Gene3D" id="3.40.50.300">
    <property type="entry name" value="P-loop containing nucleotide triphosphate hydrolases"/>
    <property type="match status" value="2"/>
</dbReference>
<name>A0A6C2YI51_9BACT</name>
<dbReference type="PIRSF" id="PIRSF029347">
    <property type="entry name" value="RecF"/>
    <property type="match status" value="1"/>
</dbReference>
<dbReference type="InterPro" id="IPR003959">
    <property type="entry name" value="ATPase_AAA_core"/>
</dbReference>
<keyword evidence="5" id="KW-1185">Reference proteome</keyword>
<feature type="domain" description="Endonuclease GajA/Old nuclease/RecF-like AAA" evidence="2">
    <location>
        <begin position="1"/>
        <end position="77"/>
    </location>
</feature>
<dbReference type="SUPFAM" id="SSF52540">
    <property type="entry name" value="P-loop containing nucleoside triphosphate hydrolases"/>
    <property type="match status" value="1"/>
</dbReference>
<sequence>MISQFSIKNFKCLRDVTVNLQRFTVFVGVNGSGKTSFLQAIDLLCRSFRGDPNELNAEYQQHRSYGATDEVELACQWGDRFFRYRSNSSLFIQPTFGRFENQAVFRAAGQPWTRELAHPGIEGIPDNWKPWQISEGILPNPVWLRLDPNVLRISQAGSTVDSRIMQSNGHGLHTATAAMSLEDPDLWLVLQEQLRQIVPSIRRLRHTPQQELLFDTINGKGFKAHQVSEGTLLTLGLLAAIHGVNKPGILLLDDLDRALHPKAQRELIDLLRGIQKTNSEIQILASTHSPYMLDRMKPNEIQVTTLRDDGSTACQPITHHPDFEKWKDEFQPGELWSFFGEQWASASNPPGENARASIADETGAGAEQP</sequence>
<evidence type="ECO:0000259" key="3">
    <source>
        <dbReference type="Pfam" id="PF13304"/>
    </source>
</evidence>
<dbReference type="Pfam" id="PF13175">
    <property type="entry name" value="AAA_15"/>
    <property type="match status" value="1"/>
</dbReference>
<dbReference type="AlphaFoldDB" id="A0A6C2YI51"/>
<reference evidence="4" key="1">
    <citation type="submission" date="2019-04" db="EMBL/GenBank/DDBJ databases">
        <authorList>
            <consortium name="Science for Life Laboratories"/>
        </authorList>
    </citation>
    <scope>NUCLEOTIDE SEQUENCE</scope>
    <source>
        <strain evidence="4">MBLW1</strain>
    </source>
</reference>
<dbReference type="GO" id="GO:0005524">
    <property type="term" value="F:ATP binding"/>
    <property type="evidence" value="ECO:0007669"/>
    <property type="project" value="InterPro"/>
</dbReference>
<evidence type="ECO:0000259" key="2">
    <source>
        <dbReference type="Pfam" id="PF13175"/>
    </source>
</evidence>
<dbReference type="EMBL" id="LR593887">
    <property type="protein sequence ID" value="VTR97846.1"/>
    <property type="molecule type" value="Genomic_DNA"/>
</dbReference>
<dbReference type="Pfam" id="PF13304">
    <property type="entry name" value="AAA_21"/>
    <property type="match status" value="1"/>
</dbReference>
<evidence type="ECO:0000313" key="5">
    <source>
        <dbReference type="Proteomes" id="UP000464378"/>
    </source>
</evidence>